<feature type="transmembrane region" description="Helical" evidence="10">
    <location>
        <begin position="266"/>
        <end position="289"/>
    </location>
</feature>
<feature type="transmembrane region" description="Helical" evidence="10">
    <location>
        <begin position="86"/>
        <end position="110"/>
    </location>
</feature>
<dbReference type="RefSeq" id="WP_127152986.1">
    <property type="nucleotide sequence ID" value="NZ_CP029042.1"/>
</dbReference>
<dbReference type="PANTHER" id="PTHR32507:SF8">
    <property type="entry name" value="CNH1P"/>
    <property type="match status" value="1"/>
</dbReference>
<evidence type="ECO:0000313" key="12">
    <source>
        <dbReference type="EMBL" id="AZS74096.1"/>
    </source>
</evidence>
<keyword evidence="6 10" id="KW-1133">Transmembrane helix</keyword>
<evidence type="ECO:0000256" key="8">
    <source>
        <dbReference type="ARBA" id="ARBA00023136"/>
    </source>
</evidence>
<evidence type="ECO:0000259" key="11">
    <source>
        <dbReference type="Pfam" id="PF00999"/>
    </source>
</evidence>
<protein>
    <submittedName>
        <fullName evidence="12">Sodium:proton antiporter</fullName>
    </submittedName>
</protein>
<feature type="domain" description="Cation/H+ exchanger transmembrane" evidence="11">
    <location>
        <begin position="12"/>
        <end position="387"/>
    </location>
</feature>
<dbReference type="GO" id="GO:0015297">
    <property type="term" value="F:antiporter activity"/>
    <property type="evidence" value="ECO:0007669"/>
    <property type="project" value="UniProtKB-KW"/>
</dbReference>
<feature type="transmembrane region" description="Helical" evidence="10">
    <location>
        <begin position="30"/>
        <end position="51"/>
    </location>
</feature>
<keyword evidence="7" id="KW-0406">Ion transport</keyword>
<dbReference type="AlphaFoldDB" id="A0A3S9YGG4"/>
<dbReference type="Pfam" id="PF00999">
    <property type="entry name" value="Na_H_Exchanger"/>
    <property type="match status" value="1"/>
</dbReference>
<evidence type="ECO:0000256" key="6">
    <source>
        <dbReference type="ARBA" id="ARBA00022989"/>
    </source>
</evidence>
<feature type="transmembrane region" description="Helical" evidence="10">
    <location>
        <begin position="333"/>
        <end position="352"/>
    </location>
</feature>
<dbReference type="Gene3D" id="1.20.1530.20">
    <property type="match status" value="1"/>
</dbReference>
<feature type="transmembrane region" description="Helical" evidence="10">
    <location>
        <begin position="301"/>
        <end position="321"/>
    </location>
</feature>
<feature type="transmembrane region" description="Helical" evidence="10">
    <location>
        <begin position="229"/>
        <end position="254"/>
    </location>
</feature>
<keyword evidence="4" id="KW-1003">Cell membrane</keyword>
<evidence type="ECO:0000256" key="9">
    <source>
        <dbReference type="SAM" id="MobiDB-lite"/>
    </source>
</evidence>
<reference evidence="12 13" key="1">
    <citation type="submission" date="2018-04" db="EMBL/GenBank/DDBJ databases">
        <title>Complete genome sequences of Streptomyces lydicus strain WYEC and characterization of antagonistic properties of biological control agents.</title>
        <authorList>
            <person name="Mariita R.M."/>
            <person name="Sello J.K."/>
        </authorList>
    </citation>
    <scope>NUCLEOTIDE SEQUENCE [LARGE SCALE GENOMIC DNA]</scope>
    <source>
        <strain evidence="12 13">WYEC 108</strain>
    </source>
</reference>
<dbReference type="GO" id="GO:0005886">
    <property type="term" value="C:plasma membrane"/>
    <property type="evidence" value="ECO:0007669"/>
    <property type="project" value="UniProtKB-SubCell"/>
</dbReference>
<gene>
    <name evidence="12" type="ORF">DDE74_26910</name>
</gene>
<evidence type="ECO:0000256" key="3">
    <source>
        <dbReference type="ARBA" id="ARBA00022449"/>
    </source>
</evidence>
<feature type="transmembrane region" description="Helical" evidence="10">
    <location>
        <begin position="364"/>
        <end position="386"/>
    </location>
</feature>
<evidence type="ECO:0000256" key="7">
    <source>
        <dbReference type="ARBA" id="ARBA00023065"/>
    </source>
</evidence>
<proteinExistence type="predicted"/>
<dbReference type="PANTHER" id="PTHR32507">
    <property type="entry name" value="NA(+)/H(+) ANTIPORTER 1"/>
    <property type="match status" value="1"/>
</dbReference>
<evidence type="ECO:0000256" key="1">
    <source>
        <dbReference type="ARBA" id="ARBA00004651"/>
    </source>
</evidence>
<feature type="transmembrane region" description="Helical" evidence="10">
    <location>
        <begin position="187"/>
        <end position="209"/>
    </location>
</feature>
<feature type="transmembrane region" description="Helical" evidence="10">
    <location>
        <begin position="58"/>
        <end position="80"/>
    </location>
</feature>
<comment type="subcellular location">
    <subcellularLocation>
        <location evidence="1">Cell membrane</location>
        <topology evidence="1">Multi-pass membrane protein</topology>
    </subcellularLocation>
</comment>
<dbReference type="EMBL" id="CP029042">
    <property type="protein sequence ID" value="AZS74096.1"/>
    <property type="molecule type" value="Genomic_DNA"/>
</dbReference>
<keyword evidence="2" id="KW-0813">Transport</keyword>
<accession>A0A3S9YGG4</accession>
<feature type="transmembrane region" description="Helical" evidence="10">
    <location>
        <begin position="117"/>
        <end position="139"/>
    </location>
</feature>
<sequence length="434" mass="44244">MDGTLSLVLLLLFLWCLCSRRMERFEITAPAAFVLLGLLLGEGTGVLDLALPHETVKVLAEITLVWVLFTDAARLSFRALRPELGIYVRLLAIGLPLCVGLGALLASVLLPGVSGWSALYVGAALAPTDAALGAAMMVNPVVPAKIRRVINVESGLNDGIVTPLVVLALAGVSAAEHTAGPDATGHALVQLAIGAAYGAVVGLAAGWLLRTTLRNGWAAEDFAGAGVLALSLLSYTSALAIGGNGFVAAFVAGLAFGTTHGAPPRVLLYVEQSGALLSVLVWLVFGAVLLPEVFAHVTWQAVVYAVLSLTVIRMVPVALCLAGSGLDARTVGFIGWFGPRGLASIIFGLLAVEELTPAGARQVLPAIACTVLLSVLAHGLTSAPLANRYGRAAAAKGIGPAGPAAEELPVRGMAAGGLHHGHGRSHGRGGPAPS</sequence>
<dbReference type="GO" id="GO:1902600">
    <property type="term" value="P:proton transmembrane transport"/>
    <property type="evidence" value="ECO:0007669"/>
    <property type="project" value="InterPro"/>
</dbReference>
<keyword evidence="3" id="KW-0050">Antiport</keyword>
<evidence type="ECO:0000256" key="10">
    <source>
        <dbReference type="SAM" id="Phobius"/>
    </source>
</evidence>
<evidence type="ECO:0000313" key="13">
    <source>
        <dbReference type="Proteomes" id="UP000275579"/>
    </source>
</evidence>
<keyword evidence="5 10" id="KW-0812">Transmembrane</keyword>
<evidence type="ECO:0000256" key="4">
    <source>
        <dbReference type="ARBA" id="ARBA00022475"/>
    </source>
</evidence>
<evidence type="ECO:0000256" key="5">
    <source>
        <dbReference type="ARBA" id="ARBA00022692"/>
    </source>
</evidence>
<dbReference type="InterPro" id="IPR006153">
    <property type="entry name" value="Cation/H_exchanger_TM"/>
</dbReference>
<keyword evidence="8 10" id="KW-0472">Membrane</keyword>
<feature type="transmembrane region" description="Helical" evidence="10">
    <location>
        <begin position="159"/>
        <end position="175"/>
    </location>
</feature>
<organism evidence="12 13">
    <name type="scientific">Streptomyces lydicus</name>
    <dbReference type="NCBI Taxonomy" id="47763"/>
    <lineage>
        <taxon>Bacteria</taxon>
        <taxon>Bacillati</taxon>
        <taxon>Actinomycetota</taxon>
        <taxon>Actinomycetes</taxon>
        <taxon>Kitasatosporales</taxon>
        <taxon>Streptomycetaceae</taxon>
        <taxon>Streptomyces</taxon>
    </lineage>
</organism>
<feature type="region of interest" description="Disordered" evidence="9">
    <location>
        <begin position="415"/>
        <end position="434"/>
    </location>
</feature>
<dbReference type="InterPro" id="IPR038770">
    <property type="entry name" value="Na+/solute_symporter_sf"/>
</dbReference>
<name>A0A3S9YGG4_9ACTN</name>
<evidence type="ECO:0000256" key="2">
    <source>
        <dbReference type="ARBA" id="ARBA00022448"/>
    </source>
</evidence>
<dbReference type="Proteomes" id="UP000275579">
    <property type="component" value="Chromosome"/>
</dbReference>